<dbReference type="AlphaFoldDB" id="A0A2J0Q4I2"/>
<comment type="caution">
    <text evidence="1">The sequence shown here is derived from an EMBL/GenBank/DDBJ whole genome shotgun (WGS) entry which is preliminary data.</text>
</comment>
<accession>A0A2J0Q4I2</accession>
<organism evidence="1 2">
    <name type="scientific">Enterobacter hormaechei</name>
    <dbReference type="NCBI Taxonomy" id="158836"/>
    <lineage>
        <taxon>Bacteria</taxon>
        <taxon>Pseudomonadati</taxon>
        <taxon>Pseudomonadota</taxon>
        <taxon>Gammaproteobacteria</taxon>
        <taxon>Enterobacterales</taxon>
        <taxon>Enterobacteriaceae</taxon>
        <taxon>Enterobacter</taxon>
        <taxon>Enterobacter cloacae complex</taxon>
    </lineage>
</organism>
<protein>
    <submittedName>
        <fullName evidence="1">Protein ninX</fullName>
    </submittedName>
</protein>
<reference evidence="1 2" key="1">
    <citation type="journal article" date="2017" name="J. Antimicrob. Chemother.">
        <title>Characterization of the population structure, drug resistance mechanisms and plasmids of the community-associated Enterobacter cloacae complex in China.</title>
        <authorList>
            <person name="Zhou K."/>
            <person name="Yu W."/>
            <person name="Cao X."/>
            <person name="Shen P."/>
            <person name="Lu H."/>
            <person name="Luo Q."/>
            <person name="Rossen J.W.A."/>
            <person name="Xiao Y."/>
        </authorList>
    </citation>
    <scope>NUCLEOTIDE SEQUENCE [LARGE SCALE GENOMIC DNA]</scope>
    <source>
        <strain evidence="1 2">ECC904</strain>
    </source>
</reference>
<dbReference type="OrthoDB" id="6504765at2"/>
<evidence type="ECO:0000313" key="1">
    <source>
        <dbReference type="EMBL" id="PJD89153.1"/>
    </source>
</evidence>
<name>A0A2J0Q4I2_9ENTR</name>
<sequence length="122" mass="13811">MDYSKLTDKDINKLVAFALGCKEVVPDIFMSDDRRYEFDKPKNKSGNKFFFDPCNNPADAWPIITANKISIYAMSEADKRGGWGAEAFHPNDAYSFNDNPLRAAMIVFLMMQESANVQDNPT</sequence>
<proteinExistence type="predicted"/>
<dbReference type="Proteomes" id="UP000229974">
    <property type="component" value="Unassembled WGS sequence"/>
</dbReference>
<dbReference type="EMBL" id="NEEW01000001">
    <property type="protein sequence ID" value="PJD89153.1"/>
    <property type="molecule type" value="Genomic_DNA"/>
</dbReference>
<dbReference type="Pfam" id="PF10765">
    <property type="entry name" value="Phage_P22_NinX"/>
    <property type="match status" value="1"/>
</dbReference>
<gene>
    <name evidence="1" type="ORF">B9Q30_01150</name>
</gene>
<dbReference type="InterPro" id="IPR019701">
    <property type="entry name" value="Phage_P22_NinX"/>
</dbReference>
<evidence type="ECO:0000313" key="2">
    <source>
        <dbReference type="Proteomes" id="UP000229974"/>
    </source>
</evidence>
<dbReference type="RefSeq" id="WP_047716566.1">
    <property type="nucleotide sequence ID" value="NZ_NEEW01000001.1"/>
</dbReference>